<proteinExistence type="predicted"/>
<evidence type="ECO:0000313" key="4">
    <source>
        <dbReference type="Proteomes" id="UP000499080"/>
    </source>
</evidence>
<comment type="caution">
    <text evidence="3">The sequence shown here is derived from an EMBL/GenBank/DDBJ whole genome shotgun (WGS) entry which is preliminary data.</text>
</comment>
<sequence length="201" mass="21766">MADSASSIADLSYRTASPQNVRRRSFIDNHSGVKNCCASAVNNLAGLEEIIRASDLSNCNKEGECFVHVASGMGQLDVLKFLHFKGADLFRLDEVSAPRRSVINFSMLKLKLMGINNINYDIVYLYSPHCAGTNIMGRGGLVVRSQLGAGGFQFRNPPPPKICRVWGLLHVKSYVVAKRPPVGVVRKFGEGGASSGVVLVI</sequence>
<dbReference type="PROSITE" id="PS50088">
    <property type="entry name" value="ANK_REPEAT"/>
    <property type="match status" value="1"/>
</dbReference>
<protein>
    <submittedName>
        <fullName evidence="3">Uncharacterized protein</fullName>
    </submittedName>
</protein>
<keyword evidence="1" id="KW-0040">ANK repeat</keyword>
<dbReference type="AlphaFoldDB" id="A0A4Y2UDB6"/>
<evidence type="ECO:0000313" key="2">
    <source>
        <dbReference type="EMBL" id="GBO10627.1"/>
    </source>
</evidence>
<dbReference type="InterPro" id="IPR002110">
    <property type="entry name" value="Ankyrin_rpt"/>
</dbReference>
<dbReference type="OrthoDB" id="6429289at2759"/>
<gene>
    <name evidence="2" type="ORF">AVEN_154676_1</name>
    <name evidence="3" type="ORF">AVEN_17649_1</name>
</gene>
<accession>A0A4Y2UDB6</accession>
<dbReference type="Proteomes" id="UP000499080">
    <property type="component" value="Unassembled WGS sequence"/>
</dbReference>
<dbReference type="EMBL" id="BGPR01035691">
    <property type="protein sequence ID" value="GBO10632.1"/>
    <property type="molecule type" value="Genomic_DNA"/>
</dbReference>
<feature type="repeat" description="ANK" evidence="1">
    <location>
        <begin position="62"/>
        <end position="94"/>
    </location>
</feature>
<keyword evidence="4" id="KW-1185">Reference proteome</keyword>
<reference evidence="3 4" key="1">
    <citation type="journal article" date="2019" name="Sci. Rep.">
        <title>Orb-weaving spider Araneus ventricosus genome elucidates the spidroin gene catalogue.</title>
        <authorList>
            <person name="Kono N."/>
            <person name="Nakamura H."/>
            <person name="Ohtoshi R."/>
            <person name="Moran D.A.P."/>
            <person name="Shinohara A."/>
            <person name="Yoshida Y."/>
            <person name="Fujiwara M."/>
            <person name="Mori M."/>
            <person name="Tomita M."/>
            <person name="Arakawa K."/>
        </authorList>
    </citation>
    <scope>NUCLEOTIDE SEQUENCE [LARGE SCALE GENOMIC DNA]</scope>
</reference>
<name>A0A4Y2UDB6_ARAVE</name>
<evidence type="ECO:0000313" key="3">
    <source>
        <dbReference type="EMBL" id="GBO10632.1"/>
    </source>
</evidence>
<dbReference type="EMBL" id="BGPR01035687">
    <property type="protein sequence ID" value="GBO10627.1"/>
    <property type="molecule type" value="Genomic_DNA"/>
</dbReference>
<evidence type="ECO:0000256" key="1">
    <source>
        <dbReference type="PROSITE-ProRule" id="PRU00023"/>
    </source>
</evidence>
<organism evidence="3 4">
    <name type="scientific">Araneus ventricosus</name>
    <name type="common">Orbweaver spider</name>
    <name type="synonym">Epeira ventricosa</name>
    <dbReference type="NCBI Taxonomy" id="182803"/>
    <lineage>
        <taxon>Eukaryota</taxon>
        <taxon>Metazoa</taxon>
        <taxon>Ecdysozoa</taxon>
        <taxon>Arthropoda</taxon>
        <taxon>Chelicerata</taxon>
        <taxon>Arachnida</taxon>
        <taxon>Araneae</taxon>
        <taxon>Araneomorphae</taxon>
        <taxon>Entelegynae</taxon>
        <taxon>Araneoidea</taxon>
        <taxon>Araneidae</taxon>
        <taxon>Araneus</taxon>
    </lineage>
</organism>